<dbReference type="SUPFAM" id="SSF53383">
    <property type="entry name" value="PLP-dependent transferases"/>
    <property type="match status" value="1"/>
</dbReference>
<keyword evidence="2 5" id="KW-0032">Aminotransferase</keyword>
<dbReference type="Pfam" id="PF00202">
    <property type="entry name" value="Aminotran_3"/>
    <property type="match status" value="1"/>
</dbReference>
<protein>
    <submittedName>
        <fullName evidence="5">Acetylornithine aminotransferase</fullName>
        <ecNumber evidence="5">2.6.1.11</ecNumber>
    </submittedName>
</protein>
<comment type="cofactor">
    <cofactor evidence="1">
        <name>pyridoxal 5'-phosphate</name>
        <dbReference type="ChEBI" id="CHEBI:597326"/>
    </cofactor>
</comment>
<dbReference type="PANTHER" id="PTHR11986:SF79">
    <property type="entry name" value="ACETYLORNITHINE AMINOTRANSFERASE, MITOCHONDRIAL"/>
    <property type="match status" value="1"/>
</dbReference>
<evidence type="ECO:0000256" key="4">
    <source>
        <dbReference type="ARBA" id="ARBA00022898"/>
    </source>
</evidence>
<dbReference type="InterPro" id="IPR050103">
    <property type="entry name" value="Class-III_PLP-dep_AT"/>
</dbReference>
<dbReference type="Gene3D" id="3.90.1150.10">
    <property type="entry name" value="Aspartate Aminotransferase, domain 1"/>
    <property type="match status" value="1"/>
</dbReference>
<dbReference type="InterPro" id="IPR005814">
    <property type="entry name" value="Aminotrans_3"/>
</dbReference>
<reference evidence="5" key="1">
    <citation type="submission" date="2019-08" db="EMBL/GenBank/DDBJ databases">
        <authorList>
            <person name="Kucharzyk K."/>
            <person name="Murdoch R.W."/>
            <person name="Higgins S."/>
            <person name="Loffler F."/>
        </authorList>
    </citation>
    <scope>NUCLEOTIDE SEQUENCE</scope>
</reference>
<dbReference type="InterPro" id="IPR015424">
    <property type="entry name" value="PyrdxlP-dep_Trfase"/>
</dbReference>
<dbReference type="AlphaFoldDB" id="A0A645EN83"/>
<keyword evidence="3 5" id="KW-0808">Transferase</keyword>
<dbReference type="GO" id="GO:0042802">
    <property type="term" value="F:identical protein binding"/>
    <property type="evidence" value="ECO:0007669"/>
    <property type="project" value="TreeGrafter"/>
</dbReference>
<dbReference type="GO" id="GO:0003992">
    <property type="term" value="F:N2-acetyl-L-ornithine:2-oxoglutarate 5-aminotransferase activity"/>
    <property type="evidence" value="ECO:0007669"/>
    <property type="project" value="UniProtKB-EC"/>
</dbReference>
<evidence type="ECO:0000256" key="2">
    <source>
        <dbReference type="ARBA" id="ARBA00022576"/>
    </source>
</evidence>
<accession>A0A645EN83</accession>
<dbReference type="GO" id="GO:0030170">
    <property type="term" value="F:pyridoxal phosphate binding"/>
    <property type="evidence" value="ECO:0007669"/>
    <property type="project" value="InterPro"/>
</dbReference>
<dbReference type="Gene3D" id="3.40.640.10">
    <property type="entry name" value="Type I PLP-dependent aspartate aminotransferase-like (Major domain)"/>
    <property type="match status" value="1"/>
</dbReference>
<dbReference type="EC" id="2.6.1.11" evidence="5"/>
<dbReference type="InterPro" id="IPR015421">
    <property type="entry name" value="PyrdxlP-dep_Trfase_major"/>
</dbReference>
<evidence type="ECO:0000256" key="1">
    <source>
        <dbReference type="ARBA" id="ARBA00001933"/>
    </source>
</evidence>
<gene>
    <name evidence="5" type="primary">argD_35</name>
    <name evidence="5" type="ORF">SDC9_150708</name>
</gene>
<dbReference type="PANTHER" id="PTHR11986">
    <property type="entry name" value="AMINOTRANSFERASE CLASS III"/>
    <property type="match status" value="1"/>
</dbReference>
<evidence type="ECO:0000256" key="3">
    <source>
        <dbReference type="ARBA" id="ARBA00022679"/>
    </source>
</evidence>
<organism evidence="5">
    <name type="scientific">bioreactor metagenome</name>
    <dbReference type="NCBI Taxonomy" id="1076179"/>
    <lineage>
        <taxon>unclassified sequences</taxon>
        <taxon>metagenomes</taxon>
        <taxon>ecological metagenomes</taxon>
    </lineage>
</organism>
<evidence type="ECO:0000313" key="5">
    <source>
        <dbReference type="EMBL" id="MPN03478.1"/>
    </source>
</evidence>
<proteinExistence type="predicted"/>
<dbReference type="EMBL" id="VSSQ01049395">
    <property type="protein sequence ID" value="MPN03478.1"/>
    <property type="molecule type" value="Genomic_DNA"/>
</dbReference>
<name>A0A645EN83_9ZZZZ</name>
<sequence>MFAEKAADIFEPGTHGSTFGGNPICCAGALSIFERIDDALLDEVEKKSAYIIDELSGAEGVKSISGMGLMLGIETEKDAKEVVKACMEKGVLVLTAKTKVRLLPALNMPFDLLGQAVEVIKEMVK</sequence>
<dbReference type="InterPro" id="IPR015422">
    <property type="entry name" value="PyrdxlP-dep_Trfase_small"/>
</dbReference>
<comment type="caution">
    <text evidence="5">The sequence shown here is derived from an EMBL/GenBank/DDBJ whole genome shotgun (WGS) entry which is preliminary data.</text>
</comment>
<keyword evidence="4" id="KW-0663">Pyridoxal phosphate</keyword>